<dbReference type="InterPro" id="IPR025682">
    <property type="entry name" value="CpXC_dom"/>
</dbReference>
<evidence type="ECO:0000259" key="1">
    <source>
        <dbReference type="Pfam" id="PF14353"/>
    </source>
</evidence>
<accession>A0A929MRV8</accession>
<gene>
    <name evidence="2" type="ORF">HXK00_05795</name>
</gene>
<dbReference type="Pfam" id="PF14353">
    <property type="entry name" value="CpXC"/>
    <property type="match status" value="1"/>
</dbReference>
<dbReference type="RefSeq" id="WP_315600293.1">
    <property type="nucleotide sequence ID" value="NZ_CAUUJW010000004.1"/>
</dbReference>
<sequence length="208" mass="24132">MIVRDTVQMPCPYCQHIQDFEVLLLVTGDMEPPLRDRIISGDWATFSCQQCQKQERILYPTLYEDRVAKVRIHYQPNEAEAAQLLKQLPDMVASYGPDYTDYQVRLVTHPLDFMEKVAIFTAGYDDRIMEAVKQALKQADGLPHDLVDLYFGLNPEGDKLFYLYTPSGLLGLDFDEALYQQVAERAPEFKQEQVFVVDQEWLAQETWI</sequence>
<dbReference type="AlphaFoldDB" id="A0A929MRV8"/>
<reference evidence="2" key="1">
    <citation type="submission" date="2020-04" db="EMBL/GenBank/DDBJ databases">
        <title>Deep metagenomics examines the oral microbiome during advanced dental caries in children, revealing novel taxa and co-occurrences with host molecules.</title>
        <authorList>
            <person name="Baker J.L."/>
            <person name="Morton J.T."/>
            <person name="Dinis M."/>
            <person name="Alvarez R."/>
            <person name="Tran N.C."/>
            <person name="Knight R."/>
            <person name="Edlund A."/>
        </authorList>
    </citation>
    <scope>NUCLEOTIDE SEQUENCE</scope>
    <source>
        <strain evidence="2">JCVI_23_bin.16</strain>
    </source>
</reference>
<evidence type="ECO:0000313" key="2">
    <source>
        <dbReference type="EMBL" id="MBF0935140.1"/>
    </source>
</evidence>
<protein>
    <recommendedName>
        <fullName evidence="1">CpXC domain-containing protein</fullName>
    </recommendedName>
</protein>
<organism evidence="2 3">
    <name type="scientific">Abiotrophia defectiva</name>
    <name type="common">Streptococcus defectivus</name>
    <dbReference type="NCBI Taxonomy" id="46125"/>
    <lineage>
        <taxon>Bacteria</taxon>
        <taxon>Bacillati</taxon>
        <taxon>Bacillota</taxon>
        <taxon>Bacilli</taxon>
        <taxon>Lactobacillales</taxon>
        <taxon>Aerococcaceae</taxon>
        <taxon>Abiotrophia</taxon>
    </lineage>
</organism>
<dbReference type="EMBL" id="JABZFV010000138">
    <property type="protein sequence ID" value="MBF0935140.1"/>
    <property type="molecule type" value="Genomic_DNA"/>
</dbReference>
<evidence type="ECO:0000313" key="3">
    <source>
        <dbReference type="Proteomes" id="UP000757900"/>
    </source>
</evidence>
<comment type="caution">
    <text evidence="2">The sequence shown here is derived from an EMBL/GenBank/DDBJ whole genome shotgun (WGS) entry which is preliminary data.</text>
</comment>
<proteinExistence type="predicted"/>
<dbReference type="Proteomes" id="UP000757900">
    <property type="component" value="Unassembled WGS sequence"/>
</dbReference>
<name>A0A929MRV8_ABIDE</name>
<feature type="domain" description="CpXC" evidence="1">
    <location>
        <begin position="10"/>
        <end position="133"/>
    </location>
</feature>